<dbReference type="InterPro" id="IPR000757">
    <property type="entry name" value="Beta-glucanase-like"/>
</dbReference>
<dbReference type="PANTHER" id="PTHR10963">
    <property type="entry name" value="GLYCOSYL HYDROLASE-RELATED"/>
    <property type="match status" value="1"/>
</dbReference>
<accession>A0A9N9U5B9</accession>
<dbReference type="GO" id="GO:0005975">
    <property type="term" value="P:carbohydrate metabolic process"/>
    <property type="evidence" value="ECO:0007669"/>
    <property type="project" value="InterPro"/>
</dbReference>
<evidence type="ECO:0000313" key="2">
    <source>
        <dbReference type="EMBL" id="CAG9982093.1"/>
    </source>
</evidence>
<gene>
    <name evidence="2" type="ORF">CBYS24578_00009661</name>
</gene>
<dbReference type="SUPFAM" id="SSF49899">
    <property type="entry name" value="Concanavalin A-like lectins/glucanases"/>
    <property type="match status" value="1"/>
</dbReference>
<dbReference type="GO" id="GO:0004553">
    <property type="term" value="F:hydrolase activity, hydrolyzing O-glycosyl compounds"/>
    <property type="evidence" value="ECO:0007669"/>
    <property type="project" value="InterPro"/>
</dbReference>
<keyword evidence="3" id="KW-1185">Reference proteome</keyword>
<proteinExistence type="predicted"/>
<dbReference type="EMBL" id="CABFNO020001328">
    <property type="protein sequence ID" value="CAG9982093.1"/>
    <property type="molecule type" value="Genomic_DNA"/>
</dbReference>
<dbReference type="PROSITE" id="PS51762">
    <property type="entry name" value="GH16_2"/>
    <property type="match status" value="1"/>
</dbReference>
<dbReference type="Proteomes" id="UP000754883">
    <property type="component" value="Unassembled WGS sequence"/>
</dbReference>
<organism evidence="2 3">
    <name type="scientific">Clonostachys byssicola</name>
    <dbReference type="NCBI Taxonomy" id="160290"/>
    <lineage>
        <taxon>Eukaryota</taxon>
        <taxon>Fungi</taxon>
        <taxon>Dikarya</taxon>
        <taxon>Ascomycota</taxon>
        <taxon>Pezizomycotina</taxon>
        <taxon>Sordariomycetes</taxon>
        <taxon>Hypocreomycetidae</taxon>
        <taxon>Hypocreales</taxon>
        <taxon>Bionectriaceae</taxon>
        <taxon>Clonostachys</taxon>
    </lineage>
</organism>
<reference evidence="2 3" key="2">
    <citation type="submission" date="2021-10" db="EMBL/GenBank/DDBJ databases">
        <authorList>
            <person name="Piombo E."/>
        </authorList>
    </citation>
    <scope>NUCLEOTIDE SEQUENCE [LARGE SCALE GENOMIC DNA]</scope>
</reference>
<dbReference type="InterPro" id="IPR050546">
    <property type="entry name" value="Glycosyl_Hydrlase_16"/>
</dbReference>
<feature type="domain" description="GH16" evidence="1">
    <location>
        <begin position="13"/>
        <end position="281"/>
    </location>
</feature>
<dbReference type="AlphaFoldDB" id="A0A9N9U5B9"/>
<evidence type="ECO:0000313" key="3">
    <source>
        <dbReference type="Proteomes" id="UP000754883"/>
    </source>
</evidence>
<sequence>MKPSTFYGVIATASLAQAIQPPAINGFKLTWGDDFKGAAGAPPDSTAWTIALDIQVNNELQTYTTSNKNLQLSGGETLQIVPVKSSNGAWSSGRIESKASYTPQPGKKMQWQAGLRMGTAANRKGLWPAWWMLGDAMRHGTGWPMCGELDIFEQVNGLMEGFGTIHCGQKEGGVCNEPKGRGVTTTIPDNDFHNWALVVDRTSNNWQTETIQWLRDGIPFSTVTGAEIGDQGIWSTLAHSPFYMLLNVAVGGLLPGDPDASTESGYGNMMEVSYVGVYESV</sequence>
<comment type="caution">
    <text evidence="2">The sequence shown here is derived from an EMBL/GenBank/DDBJ whole genome shotgun (WGS) entry which is preliminary data.</text>
</comment>
<dbReference type="PANTHER" id="PTHR10963:SF60">
    <property type="entry name" value="GRAM-NEGATIVE BACTERIA-BINDING PROTEIN 1-RELATED"/>
    <property type="match status" value="1"/>
</dbReference>
<dbReference type="Gene3D" id="2.60.120.200">
    <property type="match status" value="1"/>
</dbReference>
<protein>
    <recommendedName>
        <fullName evidence="1">GH16 domain-containing protein</fullName>
    </recommendedName>
</protein>
<dbReference type="CDD" id="cd02182">
    <property type="entry name" value="GH16_Strep_laminarinase_like"/>
    <property type="match status" value="1"/>
</dbReference>
<name>A0A9N9U5B9_9HYPO</name>
<evidence type="ECO:0000259" key="1">
    <source>
        <dbReference type="PROSITE" id="PS51762"/>
    </source>
</evidence>
<reference evidence="3" key="1">
    <citation type="submission" date="2019-06" db="EMBL/GenBank/DDBJ databases">
        <authorList>
            <person name="Broberg M."/>
        </authorList>
    </citation>
    <scope>NUCLEOTIDE SEQUENCE [LARGE SCALE GENOMIC DNA]</scope>
</reference>
<dbReference type="InterPro" id="IPR013320">
    <property type="entry name" value="ConA-like_dom_sf"/>
</dbReference>
<dbReference type="Pfam" id="PF26113">
    <property type="entry name" value="GH16_XgeA"/>
    <property type="match status" value="1"/>
</dbReference>
<dbReference type="OrthoDB" id="192832at2759"/>